<dbReference type="AlphaFoldDB" id="A0A4Z2I6L5"/>
<dbReference type="Proteomes" id="UP000314294">
    <property type="component" value="Unassembled WGS sequence"/>
</dbReference>
<dbReference type="OrthoDB" id="8602542at2759"/>
<comment type="caution">
    <text evidence="2">The sequence shown here is derived from an EMBL/GenBank/DDBJ whole genome shotgun (WGS) entry which is preliminary data.</text>
</comment>
<evidence type="ECO:0000256" key="1">
    <source>
        <dbReference type="SAM" id="MobiDB-lite"/>
    </source>
</evidence>
<gene>
    <name evidence="2" type="ORF">EYF80_016581</name>
</gene>
<accession>A0A4Z2I6L5</accession>
<dbReference type="InterPro" id="IPR057129">
    <property type="entry name" value="MIAC"/>
</dbReference>
<protein>
    <submittedName>
        <fullName evidence="2">Uncharacterized protein</fullName>
    </submittedName>
</protein>
<dbReference type="Pfam" id="PF23701">
    <property type="entry name" value="MIAC"/>
    <property type="match status" value="1"/>
</dbReference>
<proteinExistence type="predicted"/>
<name>A0A4Z2I6L5_9TELE</name>
<dbReference type="EMBL" id="SRLO01000128">
    <property type="protein sequence ID" value="TNN73095.1"/>
    <property type="molecule type" value="Genomic_DNA"/>
</dbReference>
<feature type="region of interest" description="Disordered" evidence="1">
    <location>
        <begin position="169"/>
        <end position="242"/>
    </location>
</feature>
<sequence length="242" mass="25959">MGSPRPSCWPSLSGGRLPFSVARRSDRPLMRGKSKKSYRMAPNAPPIIGPTHHCFSTSMISCLTPMRCPMVTEKPMDRAADPMRPFLLSSVTAKTHTTSCMVRNTSTVVAMPTLMPGCSCRRTEDGGPGHGPQALGDHVENGAEKRQLRADEVGEGDGGVNVAAADVADGLDEGGGRQPEAQGHVEDVVRPGGPAQGGAHAEEDEEHGPEELREDRPPKIHGPELPHGDRSLWDPRRTKKTL</sequence>
<reference evidence="2 3" key="1">
    <citation type="submission" date="2019-03" db="EMBL/GenBank/DDBJ databases">
        <title>First draft genome of Liparis tanakae, snailfish: a comprehensive survey of snailfish specific genes.</title>
        <authorList>
            <person name="Kim W."/>
            <person name="Song I."/>
            <person name="Jeong J.-H."/>
            <person name="Kim D."/>
            <person name="Kim S."/>
            <person name="Ryu S."/>
            <person name="Song J.Y."/>
            <person name="Lee S.K."/>
        </authorList>
    </citation>
    <scope>NUCLEOTIDE SEQUENCE [LARGE SCALE GENOMIC DNA]</scope>
    <source>
        <tissue evidence="2">Muscle</tissue>
    </source>
</reference>
<evidence type="ECO:0000313" key="3">
    <source>
        <dbReference type="Proteomes" id="UP000314294"/>
    </source>
</evidence>
<keyword evidence="3" id="KW-1185">Reference proteome</keyword>
<organism evidence="2 3">
    <name type="scientific">Liparis tanakae</name>
    <name type="common">Tanaka's snailfish</name>
    <dbReference type="NCBI Taxonomy" id="230148"/>
    <lineage>
        <taxon>Eukaryota</taxon>
        <taxon>Metazoa</taxon>
        <taxon>Chordata</taxon>
        <taxon>Craniata</taxon>
        <taxon>Vertebrata</taxon>
        <taxon>Euteleostomi</taxon>
        <taxon>Actinopterygii</taxon>
        <taxon>Neopterygii</taxon>
        <taxon>Teleostei</taxon>
        <taxon>Neoteleostei</taxon>
        <taxon>Acanthomorphata</taxon>
        <taxon>Eupercaria</taxon>
        <taxon>Perciformes</taxon>
        <taxon>Cottioidei</taxon>
        <taxon>Cottales</taxon>
        <taxon>Liparidae</taxon>
        <taxon>Liparis</taxon>
    </lineage>
</organism>
<evidence type="ECO:0000313" key="2">
    <source>
        <dbReference type="EMBL" id="TNN73095.1"/>
    </source>
</evidence>
<feature type="compositionally biased region" description="Basic and acidic residues" evidence="1">
    <location>
        <begin position="209"/>
        <end position="236"/>
    </location>
</feature>